<protein>
    <submittedName>
        <fullName evidence="2">Uncharacterized protein</fullName>
    </submittedName>
</protein>
<dbReference type="EMBL" id="BQNB010012114">
    <property type="protein sequence ID" value="GJS99378.1"/>
    <property type="molecule type" value="Genomic_DNA"/>
</dbReference>
<dbReference type="Proteomes" id="UP001151760">
    <property type="component" value="Unassembled WGS sequence"/>
</dbReference>
<evidence type="ECO:0000313" key="3">
    <source>
        <dbReference type="Proteomes" id="UP001151760"/>
    </source>
</evidence>
<reference evidence="2" key="2">
    <citation type="submission" date="2022-01" db="EMBL/GenBank/DDBJ databases">
        <authorList>
            <person name="Yamashiro T."/>
            <person name="Shiraishi A."/>
            <person name="Satake H."/>
            <person name="Nakayama K."/>
        </authorList>
    </citation>
    <scope>NUCLEOTIDE SEQUENCE</scope>
</reference>
<evidence type="ECO:0000313" key="2">
    <source>
        <dbReference type="EMBL" id="GJS99378.1"/>
    </source>
</evidence>
<gene>
    <name evidence="2" type="ORF">Tco_0820548</name>
</gene>
<reference evidence="2" key="1">
    <citation type="journal article" date="2022" name="Int. J. Mol. Sci.">
        <title>Draft Genome of Tanacetum Coccineum: Genomic Comparison of Closely Related Tanacetum-Family Plants.</title>
        <authorList>
            <person name="Yamashiro T."/>
            <person name="Shiraishi A."/>
            <person name="Nakayama K."/>
            <person name="Satake H."/>
        </authorList>
    </citation>
    <scope>NUCLEOTIDE SEQUENCE</scope>
</reference>
<feature type="region of interest" description="Disordered" evidence="1">
    <location>
        <begin position="453"/>
        <end position="475"/>
    </location>
</feature>
<accession>A0ABQ5AEH1</accession>
<sequence length="475" mass="54778">MFIDEVPSKTLSYEPTISSLNDEIDFRVSFDDSDDEYYMIIFEKNLFSYKIVSTNDLKTDSENDNEKVMPSIPSPEPAISCFDDLDFFKAFENEFPAIVYNDALTSKSDLLTEPILNPQHIDKFDLNDETSWSEYDEEEQNILYFNDLFPFNIIRPDDLKSKKDNDDNDIDIIQSLEGNEITHGSNMLFEISHDKITKSFRTGSFVVNLKVKTVIWRYYVNEMLFSLIMNLYVSFGIPFDPKRYYKDDDCAIMLRRPRMVMEHRDDAGCLARLRLGEVLLDLDAHDTIQFQLGGAKRRLSSRQFILALGLHTGEEMESLDFARYWSESERMIPRKGDLHDYWRDISTDGDFLEPPPSYTLIRDLMLRLCHRMMAHSIAGRTKAPEKVTVTDLFYLRGLDVGSMIDMAELFRLQICVQLDDTWAWVAMRPERQPDVAASAPRVAQDALVIDESGQADPVPVHAPPLPPPVATRTMS</sequence>
<proteinExistence type="predicted"/>
<organism evidence="2 3">
    <name type="scientific">Tanacetum coccineum</name>
    <dbReference type="NCBI Taxonomy" id="301880"/>
    <lineage>
        <taxon>Eukaryota</taxon>
        <taxon>Viridiplantae</taxon>
        <taxon>Streptophyta</taxon>
        <taxon>Embryophyta</taxon>
        <taxon>Tracheophyta</taxon>
        <taxon>Spermatophyta</taxon>
        <taxon>Magnoliopsida</taxon>
        <taxon>eudicotyledons</taxon>
        <taxon>Gunneridae</taxon>
        <taxon>Pentapetalae</taxon>
        <taxon>asterids</taxon>
        <taxon>campanulids</taxon>
        <taxon>Asterales</taxon>
        <taxon>Asteraceae</taxon>
        <taxon>Asteroideae</taxon>
        <taxon>Anthemideae</taxon>
        <taxon>Anthemidinae</taxon>
        <taxon>Tanacetum</taxon>
    </lineage>
</organism>
<name>A0ABQ5AEH1_9ASTR</name>
<feature type="compositionally biased region" description="Pro residues" evidence="1">
    <location>
        <begin position="460"/>
        <end position="469"/>
    </location>
</feature>
<evidence type="ECO:0000256" key="1">
    <source>
        <dbReference type="SAM" id="MobiDB-lite"/>
    </source>
</evidence>
<keyword evidence="3" id="KW-1185">Reference proteome</keyword>
<comment type="caution">
    <text evidence="2">The sequence shown here is derived from an EMBL/GenBank/DDBJ whole genome shotgun (WGS) entry which is preliminary data.</text>
</comment>